<comment type="caution">
    <text evidence="2">The sequence shown here is derived from an EMBL/GenBank/DDBJ whole genome shotgun (WGS) entry which is preliminary data.</text>
</comment>
<dbReference type="Proteomes" id="UP001528673">
    <property type="component" value="Unassembled WGS sequence"/>
</dbReference>
<reference evidence="2 3" key="1">
    <citation type="submission" date="2023-02" db="EMBL/GenBank/DDBJ databases">
        <title>Bacterial whole genomic sequence of Curvibacter sp. HBC61.</title>
        <authorList>
            <person name="Le V."/>
            <person name="Ko S.-R."/>
            <person name="Ahn C.-Y."/>
            <person name="Oh H.-M."/>
        </authorList>
    </citation>
    <scope>NUCLEOTIDE SEQUENCE [LARGE SCALE GENOMIC DNA]</scope>
    <source>
        <strain evidence="2 3">HBC61</strain>
    </source>
</reference>
<evidence type="ECO:0000256" key="1">
    <source>
        <dbReference type="SAM" id="SignalP"/>
    </source>
</evidence>
<proteinExistence type="predicted"/>
<feature type="signal peptide" evidence="1">
    <location>
        <begin position="1"/>
        <end position="29"/>
    </location>
</feature>
<organism evidence="2 3">
    <name type="scientific">Curvibacter cyanobacteriorum</name>
    <dbReference type="NCBI Taxonomy" id="3026422"/>
    <lineage>
        <taxon>Bacteria</taxon>
        <taxon>Pseudomonadati</taxon>
        <taxon>Pseudomonadota</taxon>
        <taxon>Betaproteobacteria</taxon>
        <taxon>Burkholderiales</taxon>
        <taxon>Comamonadaceae</taxon>
        <taxon>Curvibacter</taxon>
    </lineage>
</organism>
<feature type="chain" id="PRO_5046350938" evidence="1">
    <location>
        <begin position="30"/>
        <end position="159"/>
    </location>
</feature>
<sequence length="159" mass="16605">MTPTFFRPQRLIPTALLALAALGTPASWALGSYDGIYQSSLESNNYLAVHQSGNTLIVASFNTIGPVGAVQSTAAGMYTPARQDIWDLYQGTLSGSLGSLSGQLLYGACQANVSANFDSTGVQLTLNSLSSTSSGQTQGISCGLLPARTATNVRFTKIY</sequence>
<accession>A0ABT5N254</accession>
<protein>
    <submittedName>
        <fullName evidence="2">Uncharacterized protein</fullName>
    </submittedName>
</protein>
<keyword evidence="3" id="KW-1185">Reference proteome</keyword>
<evidence type="ECO:0000313" key="2">
    <source>
        <dbReference type="EMBL" id="MDD0840390.1"/>
    </source>
</evidence>
<dbReference type="EMBL" id="JAQSIP010000009">
    <property type="protein sequence ID" value="MDD0840390.1"/>
    <property type="molecule type" value="Genomic_DNA"/>
</dbReference>
<gene>
    <name evidence="2" type="ORF">PSQ40_17530</name>
</gene>
<name>A0ABT5N254_9BURK</name>
<dbReference type="RefSeq" id="WP_273953180.1">
    <property type="nucleotide sequence ID" value="NZ_JAQSIP010000009.1"/>
</dbReference>
<evidence type="ECO:0000313" key="3">
    <source>
        <dbReference type="Proteomes" id="UP001528673"/>
    </source>
</evidence>
<keyword evidence="1" id="KW-0732">Signal</keyword>